<dbReference type="InterPro" id="IPR003767">
    <property type="entry name" value="Malate/L-lactate_DH-like"/>
</dbReference>
<accession>A0A4R1BFN2</accession>
<keyword evidence="5" id="KW-1185">Reference proteome</keyword>
<dbReference type="GO" id="GO:0016491">
    <property type="term" value="F:oxidoreductase activity"/>
    <property type="evidence" value="ECO:0007669"/>
    <property type="project" value="UniProtKB-KW"/>
</dbReference>
<dbReference type="Gene3D" id="1.10.1530.10">
    <property type="match status" value="1"/>
</dbReference>
<gene>
    <name evidence="4" type="ORF">E0L93_11015</name>
</gene>
<keyword evidence="2" id="KW-0560">Oxidoreductase</keyword>
<dbReference type="EMBL" id="SKBU01000019">
    <property type="protein sequence ID" value="TCJ16006.1"/>
    <property type="molecule type" value="Genomic_DNA"/>
</dbReference>
<dbReference type="Gene3D" id="3.30.1370.60">
    <property type="entry name" value="Hypothetical oxidoreductase yiak, domain 2"/>
    <property type="match status" value="1"/>
</dbReference>
<dbReference type="Proteomes" id="UP000295244">
    <property type="component" value="Unassembled WGS sequence"/>
</dbReference>
<evidence type="ECO:0000313" key="5">
    <source>
        <dbReference type="Proteomes" id="UP000295244"/>
    </source>
</evidence>
<reference evidence="4 5" key="1">
    <citation type="submission" date="2019-03" db="EMBL/GenBank/DDBJ databases">
        <title>Whole genome sequence of a novel Rubrobacter taiwanensis strain, isolated from Yellowstone National Park.</title>
        <authorList>
            <person name="Freed S."/>
            <person name="Ramaley R.F."/>
            <person name="Kyndt J.A."/>
        </authorList>
    </citation>
    <scope>NUCLEOTIDE SEQUENCE [LARGE SCALE GENOMIC DNA]</scope>
    <source>
        <strain evidence="4 5">Yellowstone</strain>
    </source>
</reference>
<dbReference type="Pfam" id="PF02615">
    <property type="entry name" value="Ldh_2"/>
    <property type="match status" value="1"/>
</dbReference>
<dbReference type="AlphaFoldDB" id="A0A4R1BFN2"/>
<dbReference type="PANTHER" id="PTHR11091:SF0">
    <property type="entry name" value="MALATE DEHYDROGENASE"/>
    <property type="match status" value="1"/>
</dbReference>
<protein>
    <submittedName>
        <fullName evidence="4">Ldh family oxidoreductase</fullName>
    </submittedName>
</protein>
<dbReference type="InterPro" id="IPR043143">
    <property type="entry name" value="Mal/L-sulf/L-lact_DH-like_NADP"/>
</dbReference>
<dbReference type="PANTHER" id="PTHR11091">
    <property type="entry name" value="OXIDOREDUCTASE-RELATED"/>
    <property type="match status" value="1"/>
</dbReference>
<evidence type="ECO:0000256" key="2">
    <source>
        <dbReference type="ARBA" id="ARBA00023002"/>
    </source>
</evidence>
<evidence type="ECO:0000256" key="3">
    <source>
        <dbReference type="SAM" id="MobiDB-lite"/>
    </source>
</evidence>
<feature type="compositionally biased region" description="Basic and acidic residues" evidence="3">
    <location>
        <begin position="307"/>
        <end position="325"/>
    </location>
</feature>
<evidence type="ECO:0000256" key="1">
    <source>
        <dbReference type="ARBA" id="ARBA00006056"/>
    </source>
</evidence>
<sequence length="361" mass="38997">MVESKKIRVKEEDLREFCTRILESAGVPRNDAEIVADSLVDADLAGTGSHGVTRMSDYLGRMEQGLVSPVTKIELVRETPSTALLDANNGWGQVASERAVELVVRKARETGSAWVGVRNSNHNGTAAYWTVKIAHEGMVGICSMNTSPVMAAHGSRRPTLGTNPLSIAVPSSSGRPAVLDMATSEQARGKIILAAKNNEPIPEGWAITKDGLPTTDAKEALKGSVLPLGGPKGSGLAIMLDILSGVLTGASFGATMPRMYDDPAPQRVGHIFSAIDIEAFMPLDEFLARMDEKERETREGPPAPGFERVRMPGDGRHERQAERRTHGIPLSPEIHAELLRLAKRYGVPAERLRPHPRTITD</sequence>
<dbReference type="RefSeq" id="WP_132691864.1">
    <property type="nucleotide sequence ID" value="NZ_SKBU01000019.1"/>
</dbReference>
<dbReference type="InterPro" id="IPR036111">
    <property type="entry name" value="Mal/L-sulfo/L-lacto_DH-like_sf"/>
</dbReference>
<organism evidence="4 5">
    <name type="scientific">Rubrobacter taiwanensis</name>
    <dbReference type="NCBI Taxonomy" id="185139"/>
    <lineage>
        <taxon>Bacteria</taxon>
        <taxon>Bacillati</taxon>
        <taxon>Actinomycetota</taxon>
        <taxon>Rubrobacteria</taxon>
        <taxon>Rubrobacterales</taxon>
        <taxon>Rubrobacteraceae</taxon>
        <taxon>Rubrobacter</taxon>
    </lineage>
</organism>
<comment type="caution">
    <text evidence="4">The sequence shown here is derived from an EMBL/GenBank/DDBJ whole genome shotgun (WGS) entry which is preliminary data.</text>
</comment>
<dbReference type="SUPFAM" id="SSF89733">
    <property type="entry name" value="L-sulfolactate dehydrogenase-like"/>
    <property type="match status" value="1"/>
</dbReference>
<name>A0A4R1BFN2_9ACTN</name>
<dbReference type="OrthoDB" id="924592at2"/>
<feature type="region of interest" description="Disordered" evidence="3">
    <location>
        <begin position="292"/>
        <end position="330"/>
    </location>
</feature>
<evidence type="ECO:0000313" key="4">
    <source>
        <dbReference type="EMBL" id="TCJ16006.1"/>
    </source>
</evidence>
<dbReference type="InterPro" id="IPR043144">
    <property type="entry name" value="Mal/L-sulf/L-lact_DH-like_ah"/>
</dbReference>
<comment type="similarity">
    <text evidence="1">Belongs to the LDH2/MDH2 oxidoreductase family.</text>
</comment>
<proteinExistence type="inferred from homology"/>